<keyword evidence="1" id="KW-0472">Membrane</keyword>
<reference evidence="2 3" key="1">
    <citation type="submission" date="2012-10" db="EMBL/GenBank/DDBJ databases">
        <title>Complete genome sequence of Moumouvirus goulette.</title>
        <authorList>
            <person name="Fournous G."/>
            <person name="Bougalmi M."/>
            <person name="Colson P."/>
        </authorList>
    </citation>
    <scope>NUCLEOTIDE SEQUENCE [LARGE SCALE GENOMIC DNA]</scope>
</reference>
<sequence length="66" mass="6941">MLYTTICGITGACIANTIARLNGADMNKDELTTGLICTVLGGFVGIGFGLCLGLVLFAKGSYFWFI</sequence>
<keyword evidence="3" id="KW-1185">Reference proteome</keyword>
<name>M1NLR1_9VIRU</name>
<dbReference type="Proteomes" id="UP000241071">
    <property type="component" value="Segment"/>
</dbReference>
<keyword evidence="1" id="KW-1133">Transmembrane helix</keyword>
<feature type="transmembrane region" description="Helical" evidence="1">
    <location>
        <begin position="33"/>
        <end position="58"/>
    </location>
</feature>
<proteinExistence type="predicted"/>
<gene>
    <name evidence="2" type="ORF">glt_00111</name>
</gene>
<dbReference type="EMBL" id="KC008572">
    <property type="protein sequence ID" value="AGF84920.1"/>
    <property type="molecule type" value="Genomic_DNA"/>
</dbReference>
<evidence type="ECO:0000313" key="3">
    <source>
        <dbReference type="Proteomes" id="UP000241071"/>
    </source>
</evidence>
<keyword evidence="1" id="KW-0812">Transmembrane</keyword>
<evidence type="ECO:0000256" key="1">
    <source>
        <dbReference type="SAM" id="Phobius"/>
    </source>
</evidence>
<protein>
    <submittedName>
        <fullName evidence="2">Uncharacterized protein</fullName>
    </submittedName>
</protein>
<evidence type="ECO:0000313" key="2">
    <source>
        <dbReference type="EMBL" id="AGF84920.1"/>
    </source>
</evidence>
<organism evidence="2 3">
    <name type="scientific">Moumouvirus goulette</name>
    <dbReference type="NCBI Taxonomy" id="1247379"/>
    <lineage>
        <taxon>Viruses</taxon>
        <taxon>Varidnaviria</taxon>
        <taxon>Bamfordvirae</taxon>
        <taxon>Nucleocytoviricota</taxon>
        <taxon>Megaviricetes</taxon>
        <taxon>Imitervirales</taxon>
        <taxon>Mimiviridae</taxon>
        <taxon>Megamimivirinae</taxon>
        <taxon>Moumouvirus</taxon>
        <taxon>Moumouvirus goulettemassiliense</taxon>
    </lineage>
</organism>
<accession>M1NLR1</accession>